<organism evidence="11 12">
    <name type="scientific">Shewanella electrodiphila</name>
    <dbReference type="NCBI Taxonomy" id="934143"/>
    <lineage>
        <taxon>Bacteria</taxon>
        <taxon>Pseudomonadati</taxon>
        <taxon>Pseudomonadota</taxon>
        <taxon>Gammaproteobacteria</taxon>
        <taxon>Alteromonadales</taxon>
        <taxon>Shewanellaceae</taxon>
        <taxon>Shewanella</taxon>
    </lineage>
</organism>
<feature type="transmembrane region" description="Helical" evidence="10">
    <location>
        <begin position="417"/>
        <end position="437"/>
    </location>
</feature>
<feature type="transmembrane region" description="Helical" evidence="10">
    <location>
        <begin position="57"/>
        <end position="82"/>
    </location>
</feature>
<name>A0ABT0KME8_9GAMM</name>
<gene>
    <name evidence="11" type="ORF">L2737_06715</name>
</gene>
<feature type="transmembrane region" description="Helical" evidence="10">
    <location>
        <begin position="20"/>
        <end position="37"/>
    </location>
</feature>
<keyword evidence="6 10" id="KW-0812">Transmembrane</keyword>
<dbReference type="InterPro" id="IPR002528">
    <property type="entry name" value="MATE_fam"/>
</dbReference>
<dbReference type="Proteomes" id="UP001202134">
    <property type="component" value="Unassembled WGS sequence"/>
</dbReference>
<feature type="transmembrane region" description="Helical" evidence="10">
    <location>
        <begin position="269"/>
        <end position="290"/>
    </location>
</feature>
<evidence type="ECO:0000256" key="4">
    <source>
        <dbReference type="ARBA" id="ARBA00022448"/>
    </source>
</evidence>
<keyword evidence="7 10" id="KW-1133">Transmembrane helix</keyword>
<keyword evidence="9" id="KW-0046">Antibiotic resistance</keyword>
<evidence type="ECO:0000256" key="8">
    <source>
        <dbReference type="ARBA" id="ARBA00023136"/>
    </source>
</evidence>
<comment type="subcellular location">
    <subcellularLocation>
        <location evidence="1">Cell inner membrane</location>
        <topology evidence="1">Multi-pass membrane protein</topology>
    </subcellularLocation>
</comment>
<dbReference type="CDD" id="cd13143">
    <property type="entry name" value="MATE_MepA_like"/>
    <property type="match status" value="1"/>
</dbReference>
<feature type="transmembrane region" description="Helical" evidence="10">
    <location>
        <begin position="323"/>
        <end position="343"/>
    </location>
</feature>
<feature type="transmembrane region" description="Helical" evidence="10">
    <location>
        <begin position="94"/>
        <end position="117"/>
    </location>
</feature>
<accession>A0ABT0KME8</accession>
<evidence type="ECO:0000256" key="5">
    <source>
        <dbReference type="ARBA" id="ARBA00022475"/>
    </source>
</evidence>
<evidence type="ECO:0000256" key="9">
    <source>
        <dbReference type="ARBA" id="ARBA00023251"/>
    </source>
</evidence>
<dbReference type="InterPro" id="IPR048279">
    <property type="entry name" value="MdtK-like"/>
</dbReference>
<dbReference type="InterPro" id="IPR051327">
    <property type="entry name" value="MATE_MepA_subfamily"/>
</dbReference>
<feature type="transmembrane region" description="Helical" evidence="10">
    <location>
        <begin position="391"/>
        <end position="411"/>
    </location>
</feature>
<comment type="caution">
    <text evidence="11">The sequence shown here is derived from an EMBL/GenBank/DDBJ whole genome shotgun (WGS) entry which is preliminary data.</text>
</comment>
<dbReference type="Pfam" id="PF01554">
    <property type="entry name" value="MatE"/>
    <property type="match status" value="2"/>
</dbReference>
<dbReference type="InterPro" id="IPR045070">
    <property type="entry name" value="MATE_MepA-like"/>
</dbReference>
<evidence type="ECO:0000256" key="2">
    <source>
        <dbReference type="ARBA" id="ARBA00008417"/>
    </source>
</evidence>
<reference evidence="11 12" key="1">
    <citation type="submission" date="2022-01" db="EMBL/GenBank/DDBJ databases">
        <title>Whole genome-based taxonomy of the Shewanellaceae.</title>
        <authorList>
            <person name="Martin-Rodriguez A.J."/>
        </authorList>
    </citation>
    <scope>NUCLEOTIDE SEQUENCE [LARGE SCALE GENOMIC DNA]</scope>
    <source>
        <strain evidence="11 12">DSM 24955</strain>
    </source>
</reference>
<dbReference type="PANTHER" id="PTHR43823:SF3">
    <property type="entry name" value="MULTIDRUG EXPORT PROTEIN MEPA"/>
    <property type="match status" value="1"/>
</dbReference>
<keyword evidence="4" id="KW-0813">Transport</keyword>
<keyword evidence="12" id="KW-1185">Reference proteome</keyword>
<feature type="transmembrane region" description="Helical" evidence="10">
    <location>
        <begin position="363"/>
        <end position="384"/>
    </location>
</feature>
<sequence>MSNLISKPSSLTVSQHFWKYAIPSIAAMLVSGLYQIIDGIFVGHYVGFEGLAGINMAWPVICCIAGVGMMIGMGGGSLLSISRGENKPEDGQRVLNNGIALIVLLSIAAAVFIQLWGESLLLLQSASGANYTMAMDYIKVFAYGAFFTAAATALPLLVRNDENPGLATKLLIVGATLNIALDYLLIAVYPLGLKGAAIATLVSQAVVVVLGFSYFFSSKANTKAKLNLSSICFSQMKHIIVLGSSSLFMFLYFSFIIALHNYLFMKFGSAVHVAAFAIVGYVATTFFLLAEGIASGMQPPVSYYYGAKEVNNIKATVKLAVKVIMVLAVSTVTFINVFPEFVIGFFSSQDQALMTETLIGMRLHLFALVLDGLIFIATMYFMAVNQGGRSLTISLGNMLIQIPFLLMLPYLLGVNGIWLSVPLSNIALCIILSPLIFSEIKRINQLGEQPTKRDLHTFSELNAS</sequence>
<evidence type="ECO:0000256" key="3">
    <source>
        <dbReference type="ARBA" id="ARBA00022106"/>
    </source>
</evidence>
<proteinExistence type="inferred from homology"/>
<evidence type="ECO:0000313" key="11">
    <source>
        <dbReference type="EMBL" id="MCL1045022.1"/>
    </source>
</evidence>
<comment type="similarity">
    <text evidence="2">Belongs to the multi antimicrobial extrusion (MATE) (TC 2.A.66.1) family. MepA subfamily.</text>
</comment>
<evidence type="ECO:0000256" key="7">
    <source>
        <dbReference type="ARBA" id="ARBA00022989"/>
    </source>
</evidence>
<keyword evidence="8 10" id="KW-0472">Membrane</keyword>
<dbReference type="RefSeq" id="WP_248955218.1">
    <property type="nucleotide sequence ID" value="NZ_JAKIKU010000003.1"/>
</dbReference>
<feature type="transmembrane region" description="Helical" evidence="10">
    <location>
        <begin position="195"/>
        <end position="217"/>
    </location>
</feature>
<evidence type="ECO:0000313" key="12">
    <source>
        <dbReference type="Proteomes" id="UP001202134"/>
    </source>
</evidence>
<feature type="transmembrane region" description="Helical" evidence="10">
    <location>
        <begin position="170"/>
        <end position="189"/>
    </location>
</feature>
<evidence type="ECO:0000256" key="10">
    <source>
        <dbReference type="SAM" id="Phobius"/>
    </source>
</evidence>
<dbReference type="NCBIfam" id="TIGR00797">
    <property type="entry name" value="matE"/>
    <property type="match status" value="1"/>
</dbReference>
<dbReference type="PIRSF" id="PIRSF006603">
    <property type="entry name" value="DinF"/>
    <property type="match status" value="1"/>
</dbReference>
<feature type="transmembrane region" description="Helical" evidence="10">
    <location>
        <begin position="238"/>
        <end position="263"/>
    </location>
</feature>
<keyword evidence="5" id="KW-1003">Cell membrane</keyword>
<dbReference type="EMBL" id="JAKIKU010000003">
    <property type="protein sequence ID" value="MCL1045022.1"/>
    <property type="molecule type" value="Genomic_DNA"/>
</dbReference>
<protein>
    <recommendedName>
        <fullName evidence="3">Multidrug export protein MepA</fullName>
    </recommendedName>
</protein>
<feature type="transmembrane region" description="Helical" evidence="10">
    <location>
        <begin position="137"/>
        <end position="158"/>
    </location>
</feature>
<dbReference type="PANTHER" id="PTHR43823">
    <property type="entry name" value="SPORULATION PROTEIN YKVU"/>
    <property type="match status" value="1"/>
</dbReference>
<evidence type="ECO:0000256" key="6">
    <source>
        <dbReference type="ARBA" id="ARBA00022692"/>
    </source>
</evidence>
<evidence type="ECO:0000256" key="1">
    <source>
        <dbReference type="ARBA" id="ARBA00004429"/>
    </source>
</evidence>
<dbReference type="NCBIfam" id="NF007130">
    <property type="entry name" value="PRK09575.1"/>
    <property type="match status" value="1"/>
</dbReference>